<organism evidence="1 2">
    <name type="scientific">Escherichia coli</name>
    <dbReference type="NCBI Taxonomy" id="562"/>
    <lineage>
        <taxon>Bacteria</taxon>
        <taxon>Pseudomonadati</taxon>
        <taxon>Pseudomonadota</taxon>
        <taxon>Gammaproteobacteria</taxon>
        <taxon>Enterobacterales</taxon>
        <taxon>Enterobacteriaceae</taxon>
        <taxon>Escherichia</taxon>
    </lineage>
</organism>
<accession>A0A376Y4D2</accession>
<proteinExistence type="predicted"/>
<sequence length="62" mass="6948">MYDIGDIFQRFYQAIVQMAGEGNCDADASRIQPVSTASENQIKWLIELSRAVKRTSPMVSPL</sequence>
<evidence type="ECO:0000313" key="2">
    <source>
        <dbReference type="Proteomes" id="UP000254785"/>
    </source>
</evidence>
<name>A0A376Y4D2_ECOLX</name>
<protein>
    <submittedName>
        <fullName evidence="1">Uncharacterized protein</fullName>
    </submittedName>
</protein>
<dbReference type="Proteomes" id="UP000254785">
    <property type="component" value="Unassembled WGS sequence"/>
</dbReference>
<dbReference type="EMBL" id="UGDC01000003">
    <property type="protein sequence ID" value="STJ79215.1"/>
    <property type="molecule type" value="Genomic_DNA"/>
</dbReference>
<gene>
    <name evidence="1" type="ORF">NCTC9117_01782</name>
</gene>
<dbReference type="AlphaFoldDB" id="A0A376Y4D2"/>
<reference evidence="1 2" key="1">
    <citation type="submission" date="2018-06" db="EMBL/GenBank/DDBJ databases">
        <authorList>
            <consortium name="Pathogen Informatics"/>
            <person name="Doyle S."/>
        </authorList>
    </citation>
    <scope>NUCLEOTIDE SEQUENCE [LARGE SCALE GENOMIC DNA]</scope>
    <source>
        <strain evidence="1 2">NCTC9117</strain>
    </source>
</reference>
<evidence type="ECO:0000313" key="1">
    <source>
        <dbReference type="EMBL" id="STJ79215.1"/>
    </source>
</evidence>